<dbReference type="Gene3D" id="3.40.47.10">
    <property type="match status" value="1"/>
</dbReference>
<dbReference type="Pfam" id="PF02801">
    <property type="entry name" value="Ketoacyl-synt_C"/>
    <property type="match status" value="1"/>
</dbReference>
<proteinExistence type="inferred from homology"/>
<dbReference type="Pfam" id="PF13240">
    <property type="entry name" value="Zn_Ribbon_1"/>
    <property type="match status" value="1"/>
</dbReference>
<evidence type="ECO:0000259" key="14">
    <source>
        <dbReference type="PROSITE" id="PS52004"/>
    </source>
</evidence>
<dbReference type="PANTHER" id="PTHR11712">
    <property type="entry name" value="POLYKETIDE SYNTHASE-RELATED"/>
    <property type="match status" value="1"/>
</dbReference>
<evidence type="ECO:0000256" key="2">
    <source>
        <dbReference type="ARBA" id="ARBA00008467"/>
    </source>
</evidence>
<feature type="active site" description="For beta-ketoacyl synthase activity" evidence="12">
    <location>
        <position position="193"/>
    </location>
</feature>
<evidence type="ECO:0000256" key="6">
    <source>
        <dbReference type="ARBA" id="ARBA00022679"/>
    </source>
</evidence>
<dbReference type="InterPro" id="IPR016039">
    <property type="entry name" value="Thiolase-like"/>
</dbReference>
<name>A0A7C1JWZ8_THERO</name>
<evidence type="ECO:0000313" key="15">
    <source>
        <dbReference type="EMBL" id="HEF65010.1"/>
    </source>
</evidence>
<protein>
    <recommendedName>
        <fullName evidence="4 11">3-oxoacyl-[acyl-carrier-protein] synthase 2</fullName>
        <ecNumber evidence="3 11">2.3.1.179</ecNumber>
    </recommendedName>
</protein>
<gene>
    <name evidence="15" type="primary">fabF</name>
    <name evidence="15" type="ORF">ENP47_05365</name>
</gene>
<comment type="catalytic activity">
    <reaction evidence="11">
        <text>(9Z)-hexadecenoyl-[ACP] + malonyl-[ACP] + H(+) = 3-oxo-(11Z)-octadecenoyl-[ACP] + holo-[ACP] + CO2</text>
        <dbReference type="Rhea" id="RHEA:55040"/>
        <dbReference type="Rhea" id="RHEA-COMP:9623"/>
        <dbReference type="Rhea" id="RHEA-COMP:9685"/>
        <dbReference type="Rhea" id="RHEA-COMP:10800"/>
        <dbReference type="Rhea" id="RHEA-COMP:14074"/>
        <dbReference type="ChEBI" id="CHEBI:15378"/>
        <dbReference type="ChEBI" id="CHEBI:16526"/>
        <dbReference type="ChEBI" id="CHEBI:64479"/>
        <dbReference type="ChEBI" id="CHEBI:78449"/>
        <dbReference type="ChEBI" id="CHEBI:83989"/>
        <dbReference type="ChEBI" id="CHEBI:138538"/>
        <dbReference type="EC" id="2.3.1.179"/>
    </reaction>
</comment>
<dbReference type="AlphaFoldDB" id="A0A7C1JWZ8"/>
<dbReference type="Pfam" id="PF00109">
    <property type="entry name" value="ketoacyl-synt"/>
    <property type="match status" value="1"/>
</dbReference>
<dbReference type="GO" id="GO:0004315">
    <property type="term" value="F:3-oxoacyl-[acyl-carrier-protein] synthase activity"/>
    <property type="evidence" value="ECO:0007669"/>
    <property type="project" value="UniProtKB-UniRule"/>
</dbReference>
<dbReference type="InterPro" id="IPR014031">
    <property type="entry name" value="Ketoacyl_synth_C"/>
</dbReference>
<dbReference type="PROSITE" id="PS52004">
    <property type="entry name" value="KS3_2"/>
    <property type="match status" value="1"/>
</dbReference>
<evidence type="ECO:0000256" key="1">
    <source>
        <dbReference type="ARBA" id="ARBA00005194"/>
    </source>
</evidence>
<keyword evidence="9 11" id="KW-0275">Fatty acid biosynthesis</keyword>
<keyword evidence="10 11" id="KW-0012">Acyltransferase</keyword>
<accession>A0A7C1JWZ8</accession>
<comment type="similarity">
    <text evidence="2 11 13">Belongs to the thiolase-like superfamily. Beta-ketoacyl-ACP synthases family.</text>
</comment>
<comment type="caution">
    <text evidence="15">The sequence shown here is derived from an EMBL/GenBank/DDBJ whole genome shotgun (WGS) entry which is preliminary data.</text>
</comment>
<evidence type="ECO:0000256" key="5">
    <source>
        <dbReference type="ARBA" id="ARBA00022516"/>
    </source>
</evidence>
<dbReference type="UniPathway" id="UPA00094"/>
<dbReference type="PANTHER" id="PTHR11712:SF336">
    <property type="entry name" value="3-OXOACYL-[ACYL-CARRIER-PROTEIN] SYNTHASE, MITOCHONDRIAL"/>
    <property type="match status" value="1"/>
</dbReference>
<dbReference type="PIRSF" id="PIRSF000447">
    <property type="entry name" value="KAS_II"/>
    <property type="match status" value="1"/>
</dbReference>
<feature type="domain" description="Ketosynthase family 3 (KS3)" evidence="14">
    <location>
        <begin position="32"/>
        <end position="440"/>
    </location>
</feature>
<dbReference type="EC" id="2.3.1.179" evidence="3 11"/>
<dbReference type="GO" id="GO:0030497">
    <property type="term" value="P:fatty acid elongation"/>
    <property type="evidence" value="ECO:0007669"/>
    <property type="project" value="UniProtKB-ARBA"/>
</dbReference>
<dbReference type="NCBIfam" id="NF005589">
    <property type="entry name" value="PRK07314.1"/>
    <property type="match status" value="1"/>
</dbReference>
<dbReference type="InterPro" id="IPR026870">
    <property type="entry name" value="Zinc_ribbon_dom"/>
</dbReference>
<evidence type="ECO:0000256" key="10">
    <source>
        <dbReference type="ARBA" id="ARBA00023315"/>
    </source>
</evidence>
<evidence type="ECO:0000256" key="13">
    <source>
        <dbReference type="RuleBase" id="RU003694"/>
    </source>
</evidence>
<dbReference type="FunFam" id="3.40.47.10:FF:000018">
    <property type="entry name" value="3-oxoacyl-[acyl-carrier-protein] synthase 2"/>
    <property type="match status" value="1"/>
</dbReference>
<keyword evidence="6 11" id="KW-0808">Transferase</keyword>
<keyword evidence="8" id="KW-0443">Lipid metabolism</keyword>
<comment type="function">
    <text evidence="11">Involved in the type II fatty acid elongation cycle. Catalyzes the elongation of a wide range of acyl-ACP by the addition of two carbons from malonyl-ACP to an acyl acceptor. Can efficiently catalyze the conversion of palmitoleoyl-ACP (cis-hexadec-9-enoyl-ACP) to cis-vaccenoyl-ACP (cis-octadec-11-enoyl-ACP), an essential step in the thermal regulation of fatty acid composition.</text>
</comment>
<dbReference type="NCBIfam" id="TIGR03150">
    <property type="entry name" value="fabF"/>
    <property type="match status" value="1"/>
</dbReference>
<evidence type="ECO:0000256" key="9">
    <source>
        <dbReference type="ARBA" id="ARBA00023160"/>
    </source>
</evidence>
<evidence type="ECO:0000256" key="4">
    <source>
        <dbReference type="ARBA" id="ARBA00014657"/>
    </source>
</evidence>
<comment type="pathway">
    <text evidence="1 11">Lipid metabolism; fatty acid biosynthesis.</text>
</comment>
<evidence type="ECO:0000256" key="3">
    <source>
        <dbReference type="ARBA" id="ARBA00012356"/>
    </source>
</evidence>
<dbReference type="InterPro" id="IPR018201">
    <property type="entry name" value="Ketoacyl_synth_AS"/>
</dbReference>
<keyword evidence="5 11" id="KW-0444">Lipid biosynthesis</keyword>
<dbReference type="InterPro" id="IPR017568">
    <property type="entry name" value="3-oxoacyl-ACP_synth-2"/>
</dbReference>
<dbReference type="SUPFAM" id="SSF53901">
    <property type="entry name" value="Thiolase-like"/>
    <property type="match status" value="2"/>
</dbReference>
<dbReference type="FunFam" id="3.40.47.10:FF:000029">
    <property type="entry name" value="3-oxoacyl-[acyl-carrier-protein] synthase 1"/>
    <property type="match status" value="1"/>
</dbReference>
<dbReference type="InterPro" id="IPR020841">
    <property type="entry name" value="PKS_Beta-ketoAc_synthase_dom"/>
</dbReference>
<dbReference type="InterPro" id="IPR014030">
    <property type="entry name" value="Ketoacyl_synth_N"/>
</dbReference>
<dbReference type="InterPro" id="IPR000794">
    <property type="entry name" value="Beta-ketoacyl_synthase"/>
</dbReference>
<sequence length="452" mass="48136">MRCHHCGDQVPEGARFCPWCGARISNGTGPVRRRVVITGVGAVTPLGLSAEETWQRVLRGESGVRRIERFDPSELPVQIAAEVRGFTLGDWVDPKTARQMAMFSQYALEAGGQALRDAGLNSNDLDPARAAVVIGTGGGGMATILETQELAQRRGLMRISPHFMTTFPHNMPAYHLAQAFRFLGPSLTVSTACATGAQAIGEAAEMIRSGAADVALAGGTEYCVFPLFIASFAVQRAASTWNDRPEAASRPFDAQRHGFVVGEGAGIVVLEALDHALARGARIYAELLGYASSNDGFHPIAPDPEGSGAARAIRAALADAGVTPEAVDYINAHAASTPLGDRAETVAIKAVFGEHAYRIPISSTKSMIGHLMGAAGAVESIMTILSIRDGMVHPTRNYEFPDPECDLDYVPEGARRHRVRVALKNSFGLGGQNCCLVFAAWEDEQRAERQGG</sequence>
<dbReference type="EMBL" id="DSJL01000010">
    <property type="protein sequence ID" value="HEF65010.1"/>
    <property type="molecule type" value="Genomic_DNA"/>
</dbReference>
<evidence type="ECO:0000256" key="12">
    <source>
        <dbReference type="PIRSR" id="PIRSR000447-1"/>
    </source>
</evidence>
<dbReference type="CDD" id="cd00834">
    <property type="entry name" value="KAS_I_II"/>
    <property type="match status" value="1"/>
</dbReference>
<organism evidence="15">
    <name type="scientific">Thermomicrobium roseum</name>
    <dbReference type="NCBI Taxonomy" id="500"/>
    <lineage>
        <taxon>Bacteria</taxon>
        <taxon>Pseudomonadati</taxon>
        <taxon>Thermomicrobiota</taxon>
        <taxon>Thermomicrobia</taxon>
        <taxon>Thermomicrobiales</taxon>
        <taxon>Thermomicrobiaceae</taxon>
        <taxon>Thermomicrobium</taxon>
    </lineage>
</organism>
<keyword evidence="7" id="KW-0276">Fatty acid metabolism</keyword>
<reference evidence="15" key="1">
    <citation type="journal article" date="2020" name="mSystems">
        <title>Genome- and Community-Level Interaction Insights into Carbon Utilization and Element Cycling Functions of Hydrothermarchaeota in Hydrothermal Sediment.</title>
        <authorList>
            <person name="Zhou Z."/>
            <person name="Liu Y."/>
            <person name="Xu W."/>
            <person name="Pan J."/>
            <person name="Luo Z.H."/>
            <person name="Li M."/>
        </authorList>
    </citation>
    <scope>NUCLEOTIDE SEQUENCE [LARGE SCALE GENOMIC DNA]</scope>
    <source>
        <strain evidence="15">SpSt-222</strain>
    </source>
</reference>
<evidence type="ECO:0000256" key="7">
    <source>
        <dbReference type="ARBA" id="ARBA00022832"/>
    </source>
</evidence>
<dbReference type="SMART" id="SM00825">
    <property type="entry name" value="PKS_KS"/>
    <property type="match status" value="1"/>
</dbReference>
<comment type="catalytic activity">
    <reaction evidence="11">
        <text>a fatty acyl-[ACP] + malonyl-[ACP] + H(+) = a 3-oxoacyl-[ACP] + holo-[ACP] + CO2</text>
        <dbReference type="Rhea" id="RHEA:22836"/>
        <dbReference type="Rhea" id="RHEA-COMP:9623"/>
        <dbReference type="Rhea" id="RHEA-COMP:9685"/>
        <dbReference type="Rhea" id="RHEA-COMP:9916"/>
        <dbReference type="Rhea" id="RHEA-COMP:14125"/>
        <dbReference type="ChEBI" id="CHEBI:15378"/>
        <dbReference type="ChEBI" id="CHEBI:16526"/>
        <dbReference type="ChEBI" id="CHEBI:64479"/>
        <dbReference type="ChEBI" id="CHEBI:78449"/>
        <dbReference type="ChEBI" id="CHEBI:78776"/>
        <dbReference type="ChEBI" id="CHEBI:138651"/>
    </reaction>
</comment>
<evidence type="ECO:0000256" key="11">
    <source>
        <dbReference type="PIRNR" id="PIRNR000447"/>
    </source>
</evidence>
<evidence type="ECO:0000256" key="8">
    <source>
        <dbReference type="ARBA" id="ARBA00023098"/>
    </source>
</evidence>
<dbReference type="PROSITE" id="PS00606">
    <property type="entry name" value="KS3_1"/>
    <property type="match status" value="1"/>
</dbReference>